<dbReference type="AlphaFoldDB" id="A0A430AXX2"/>
<accession>A0A430AXX2</accession>
<dbReference type="SUPFAM" id="SSF55315">
    <property type="entry name" value="L30e-like"/>
    <property type="match status" value="1"/>
</dbReference>
<evidence type="ECO:0000256" key="3">
    <source>
        <dbReference type="ARBA" id="ARBA00022679"/>
    </source>
</evidence>
<dbReference type="RefSeq" id="WP_126813009.1">
    <property type="nucleotide sequence ID" value="NZ_NGKC01000004.1"/>
</dbReference>
<keyword evidence="6" id="KW-1185">Reference proteome</keyword>
<dbReference type="InterPro" id="IPR029026">
    <property type="entry name" value="tRNA_m1G_MTases_N"/>
</dbReference>
<evidence type="ECO:0000256" key="1">
    <source>
        <dbReference type="ARBA" id="ARBA00007228"/>
    </source>
</evidence>
<dbReference type="OrthoDB" id="9785673at2"/>
<dbReference type="PANTHER" id="PTHR43191">
    <property type="entry name" value="RRNA METHYLTRANSFERASE 3"/>
    <property type="match status" value="1"/>
</dbReference>
<dbReference type="Pfam" id="PF00588">
    <property type="entry name" value="SpoU_methylase"/>
    <property type="match status" value="1"/>
</dbReference>
<evidence type="ECO:0000256" key="2">
    <source>
        <dbReference type="ARBA" id="ARBA00022603"/>
    </source>
</evidence>
<dbReference type="Pfam" id="PF22435">
    <property type="entry name" value="MRM3-like_sub_bind"/>
    <property type="match status" value="1"/>
</dbReference>
<dbReference type="GO" id="GO:0005737">
    <property type="term" value="C:cytoplasm"/>
    <property type="evidence" value="ECO:0007669"/>
    <property type="project" value="UniProtKB-ARBA"/>
</dbReference>
<organism evidence="5 6">
    <name type="scientific">Vagococcus acidifermentans</name>
    <dbReference type="NCBI Taxonomy" id="564710"/>
    <lineage>
        <taxon>Bacteria</taxon>
        <taxon>Bacillati</taxon>
        <taxon>Bacillota</taxon>
        <taxon>Bacilli</taxon>
        <taxon>Lactobacillales</taxon>
        <taxon>Enterococcaceae</taxon>
        <taxon>Vagococcus</taxon>
    </lineage>
</organism>
<dbReference type="InterPro" id="IPR029028">
    <property type="entry name" value="Alpha/beta_knot_MTases"/>
</dbReference>
<dbReference type="GO" id="GO:0008173">
    <property type="term" value="F:RNA methyltransferase activity"/>
    <property type="evidence" value="ECO:0007669"/>
    <property type="project" value="InterPro"/>
</dbReference>
<dbReference type="GO" id="GO:0003723">
    <property type="term" value="F:RNA binding"/>
    <property type="evidence" value="ECO:0007669"/>
    <property type="project" value="InterPro"/>
</dbReference>
<dbReference type="CDD" id="cd18095">
    <property type="entry name" value="SpoU-like_rRNA-MTase"/>
    <property type="match status" value="1"/>
</dbReference>
<dbReference type="PANTHER" id="PTHR43191:SF2">
    <property type="entry name" value="RRNA METHYLTRANSFERASE 3, MITOCHONDRIAL"/>
    <property type="match status" value="1"/>
</dbReference>
<comment type="similarity">
    <text evidence="1">Belongs to the class IV-like SAM-binding methyltransferase superfamily. RNA methyltransferase TrmH family.</text>
</comment>
<comment type="caution">
    <text evidence="5">The sequence shown here is derived from an EMBL/GenBank/DDBJ whole genome shotgun (WGS) entry which is preliminary data.</text>
</comment>
<sequence length="255" mass="27609">MKRITSLKNNLIKDIKKLSQKKYRDQRGEYLIEGDHLVEEAVNAGAPIVHVLFTEKALTAFSLLLEKIPESCRLLVTEDILRSLSSHPDTPDILAVVAKTSPSRVIDYSRPLLLLDGVQDPGNVGTMIRTADAAGFGTVVLGEGSADIYNDKVLRAMQGSQFHIAVYQGSISEWIGTCKAHGLNVYGTELNPQAADYREIPKTPAFALVMGNEGQGLSAETLSLTTQNLYIPITGQAESLNVAVAAGILMFALKN</sequence>
<dbReference type="SMART" id="SM00967">
    <property type="entry name" value="SpoU_sub_bind"/>
    <property type="match status" value="1"/>
</dbReference>
<evidence type="ECO:0000259" key="4">
    <source>
        <dbReference type="SMART" id="SM00967"/>
    </source>
</evidence>
<dbReference type="Proteomes" id="UP000286773">
    <property type="component" value="Unassembled WGS sequence"/>
</dbReference>
<evidence type="ECO:0000313" key="5">
    <source>
        <dbReference type="EMBL" id="RSU12894.1"/>
    </source>
</evidence>
<dbReference type="InterPro" id="IPR001537">
    <property type="entry name" value="SpoU_MeTrfase"/>
</dbReference>
<dbReference type="InterPro" id="IPR029064">
    <property type="entry name" value="Ribosomal_eL30-like_sf"/>
</dbReference>
<proteinExistence type="inferred from homology"/>
<dbReference type="Gene3D" id="3.30.1330.30">
    <property type="match status" value="1"/>
</dbReference>
<dbReference type="EMBL" id="NGKC01000004">
    <property type="protein sequence ID" value="RSU12894.1"/>
    <property type="molecule type" value="Genomic_DNA"/>
</dbReference>
<evidence type="ECO:0000313" key="6">
    <source>
        <dbReference type="Proteomes" id="UP000286773"/>
    </source>
</evidence>
<dbReference type="InterPro" id="IPR051259">
    <property type="entry name" value="rRNA_Methyltransferase"/>
</dbReference>
<keyword evidence="3 5" id="KW-0808">Transferase</keyword>
<gene>
    <name evidence="5" type="ORF">CBF27_04970</name>
</gene>
<dbReference type="InterPro" id="IPR013123">
    <property type="entry name" value="SpoU_subst-bd"/>
</dbReference>
<dbReference type="GO" id="GO:0032259">
    <property type="term" value="P:methylation"/>
    <property type="evidence" value="ECO:0007669"/>
    <property type="project" value="UniProtKB-KW"/>
</dbReference>
<protein>
    <submittedName>
        <fullName evidence="5">RNA methyltransferase</fullName>
    </submittedName>
</protein>
<reference evidence="5 6" key="1">
    <citation type="submission" date="2017-05" db="EMBL/GenBank/DDBJ databases">
        <title>Vagococcus spp. assemblies.</title>
        <authorList>
            <person name="Gulvik C.A."/>
        </authorList>
    </citation>
    <scope>NUCLEOTIDE SEQUENCE [LARGE SCALE GENOMIC DNA]</scope>
    <source>
        <strain evidence="5 6">LMG 24798</strain>
    </source>
</reference>
<dbReference type="GO" id="GO:0006396">
    <property type="term" value="P:RNA processing"/>
    <property type="evidence" value="ECO:0007669"/>
    <property type="project" value="InterPro"/>
</dbReference>
<dbReference type="SUPFAM" id="SSF75217">
    <property type="entry name" value="alpha/beta knot"/>
    <property type="match status" value="1"/>
</dbReference>
<dbReference type="Gene3D" id="3.40.1280.10">
    <property type="match status" value="1"/>
</dbReference>
<keyword evidence="2 5" id="KW-0489">Methyltransferase</keyword>
<name>A0A430AXX2_9ENTE</name>
<dbReference type="InterPro" id="IPR053888">
    <property type="entry name" value="MRM3-like_sub_bind"/>
</dbReference>
<feature type="domain" description="RNA 2-O ribose methyltransferase substrate binding" evidence="4">
    <location>
        <begin position="31"/>
        <end position="103"/>
    </location>
</feature>